<protein>
    <recommendedName>
        <fullName evidence="8">Acetyltransferase component of pyruvate dehydrogenase complex</fullName>
        <ecNumber evidence="8">2.3.1.12</ecNumber>
    </recommendedName>
</protein>
<evidence type="ECO:0000313" key="12">
    <source>
        <dbReference type="EMBL" id="AGC71654.1"/>
    </source>
</evidence>
<keyword evidence="3 8" id="KW-0808">Transferase</keyword>
<dbReference type="InterPro" id="IPR004167">
    <property type="entry name" value="PSBD"/>
</dbReference>
<dbReference type="PROSITE" id="PS50968">
    <property type="entry name" value="BIOTINYL_LIPOYL"/>
    <property type="match status" value="1"/>
</dbReference>
<dbReference type="FunFam" id="2.40.50.100:FF:000010">
    <property type="entry name" value="Acetyltransferase component of pyruvate dehydrogenase complex"/>
    <property type="match status" value="1"/>
</dbReference>
<dbReference type="EC" id="2.3.1.12" evidence="8"/>
<dbReference type="Gene3D" id="4.10.320.10">
    <property type="entry name" value="E3-binding domain"/>
    <property type="match status" value="1"/>
</dbReference>
<name>L7VVT7_9BACT</name>
<dbReference type="GO" id="GO:0006086">
    <property type="term" value="P:pyruvate decarboxylation to acetyl-CoA"/>
    <property type="evidence" value="ECO:0007669"/>
    <property type="project" value="InterPro"/>
</dbReference>
<dbReference type="NCBIfam" id="TIGR01349">
    <property type="entry name" value="PDHac_trf_mito"/>
    <property type="match status" value="1"/>
</dbReference>
<dbReference type="InterPro" id="IPR000089">
    <property type="entry name" value="Biotin_lipoyl"/>
</dbReference>
<feature type="region of interest" description="Disordered" evidence="9">
    <location>
        <begin position="94"/>
        <end position="117"/>
    </location>
</feature>
<dbReference type="InterPro" id="IPR045257">
    <property type="entry name" value="E2/Pdx1"/>
</dbReference>
<evidence type="ECO:0000256" key="6">
    <source>
        <dbReference type="ARBA" id="ARBA00025211"/>
    </source>
</evidence>
<dbReference type="GO" id="GO:0045254">
    <property type="term" value="C:pyruvate dehydrogenase complex"/>
    <property type="evidence" value="ECO:0007669"/>
    <property type="project" value="UniProtKB-UniRule"/>
</dbReference>
<evidence type="ECO:0000259" key="11">
    <source>
        <dbReference type="PROSITE" id="PS51826"/>
    </source>
</evidence>
<dbReference type="InterPro" id="IPR023213">
    <property type="entry name" value="CAT-like_dom_sf"/>
</dbReference>
<dbReference type="GO" id="GO:0004742">
    <property type="term" value="F:dihydrolipoyllysine-residue acetyltransferase activity"/>
    <property type="evidence" value="ECO:0007669"/>
    <property type="project" value="UniProtKB-UniRule"/>
</dbReference>
<reference evidence="12" key="1">
    <citation type="submission" date="2012-09" db="EMBL/GenBank/DDBJ databases">
        <title>Metagenomic Characterization of a Microbial Community in Wastewater Detects High Levels of Antibiotic Resistance.</title>
        <authorList>
            <person name="Abrams M."/>
            <person name="Caldwell A."/>
            <person name="Vandaei E."/>
            <person name="Lee W."/>
            <person name="Perrott J."/>
            <person name="Khan S.Y."/>
            <person name="Ta J."/>
            <person name="Romero D."/>
            <person name="Nguyen V."/>
            <person name="Pourmand N."/>
            <person name="Ouverney C.C."/>
        </authorList>
    </citation>
    <scope>NUCLEOTIDE SEQUENCE</scope>
</reference>
<evidence type="ECO:0000256" key="1">
    <source>
        <dbReference type="ARBA" id="ARBA00007317"/>
    </source>
</evidence>
<dbReference type="PROSITE" id="PS51826">
    <property type="entry name" value="PSBD"/>
    <property type="match status" value="1"/>
</dbReference>
<comment type="function">
    <text evidence="6">The pyruvate dehydrogenase complex catalyzes the overall conversion of pyruvate to acetyl-CoA and CO(2). It contains multiple copies of three enzymatic components: pyruvate dehydrogenase (E1), dihydrolipoamide acetyltransferase (E2) and lipoamide dehydrogenase (E3).</text>
</comment>
<dbReference type="PANTHER" id="PTHR23151">
    <property type="entry name" value="DIHYDROLIPOAMIDE ACETYL/SUCCINYL-TRANSFERASE-RELATED"/>
    <property type="match status" value="1"/>
</dbReference>
<evidence type="ECO:0000256" key="9">
    <source>
        <dbReference type="SAM" id="MobiDB-lite"/>
    </source>
</evidence>
<keyword evidence="5 8" id="KW-0012">Acyltransferase</keyword>
<dbReference type="InterPro" id="IPR006257">
    <property type="entry name" value="LAT1"/>
</dbReference>
<dbReference type="SUPFAM" id="SSF47005">
    <property type="entry name" value="Peripheral subunit-binding domain of 2-oxo acid dehydrogenase complex"/>
    <property type="match status" value="1"/>
</dbReference>
<evidence type="ECO:0000256" key="8">
    <source>
        <dbReference type="RuleBase" id="RU361137"/>
    </source>
</evidence>
<feature type="compositionally biased region" description="Low complexity" evidence="9">
    <location>
        <begin position="96"/>
        <end position="105"/>
    </location>
</feature>
<dbReference type="InterPro" id="IPR003016">
    <property type="entry name" value="2-oxoA_DH_lipoyl-BS"/>
</dbReference>
<evidence type="ECO:0000256" key="7">
    <source>
        <dbReference type="ARBA" id="ARBA00048370"/>
    </source>
</evidence>
<evidence type="ECO:0000259" key="10">
    <source>
        <dbReference type="PROSITE" id="PS50968"/>
    </source>
</evidence>
<dbReference type="Pfam" id="PF02817">
    <property type="entry name" value="E3_binding"/>
    <property type="match status" value="1"/>
</dbReference>
<dbReference type="EMBL" id="JX649879">
    <property type="protein sequence ID" value="AGC71654.1"/>
    <property type="molecule type" value="Genomic_DNA"/>
</dbReference>
<comment type="cofactor">
    <cofactor evidence="8">
        <name>(R)-lipoate</name>
        <dbReference type="ChEBI" id="CHEBI:83088"/>
    </cofactor>
    <text evidence="8">Binds 1 lipoyl cofactor covalently.</text>
</comment>
<feature type="domain" description="Lipoyl-binding" evidence="10">
    <location>
        <begin position="2"/>
        <end position="77"/>
    </location>
</feature>
<evidence type="ECO:0000256" key="2">
    <source>
        <dbReference type="ARBA" id="ARBA00011484"/>
    </source>
</evidence>
<organism evidence="12">
    <name type="scientific">uncultured bacterium A1Q1_fos_2386</name>
    <dbReference type="NCBI Taxonomy" id="1256568"/>
    <lineage>
        <taxon>Bacteria</taxon>
        <taxon>environmental samples</taxon>
    </lineage>
</organism>
<feature type="compositionally biased region" description="Pro residues" evidence="9">
    <location>
        <begin position="106"/>
        <end position="117"/>
    </location>
</feature>
<dbReference type="Pfam" id="PF00198">
    <property type="entry name" value="2-oxoacid_dh"/>
    <property type="match status" value="1"/>
</dbReference>
<dbReference type="Gene3D" id="3.30.559.10">
    <property type="entry name" value="Chloramphenicol acetyltransferase-like domain"/>
    <property type="match status" value="1"/>
</dbReference>
<dbReference type="PROSITE" id="PS00189">
    <property type="entry name" value="LIPOYL"/>
    <property type="match status" value="1"/>
</dbReference>
<sequence length="439" mass="46228">MATLISMPRLSPTMEEGVVAKWLKQEGDKVSPGDIVAEVETDKANMDFPLEDEGYLLKLLATPGQTVKLGAPVAVLGKKGEDISALLKELTTGPGEAKPAAAPVKAPEPAPAPAAPVAPPKAAAPVAQAAPAVQAAPASSATGRIFASPLARRLASEAGIDLRAIKGSGPGGRIVKRDVESAPKQSIVVAQPSVTHATAPTLLPGDELQPLSMIRRTAAKRLVEAKQTVPHFYLTSEVDMEAAMAFREQLNRASQAAGGEKVSVNDMILKALARALRLVPKANMSIAPDGQNAVAHHRVDLSVAVALDDGLITPVVRGADQKSLGALAKEVRDLAARGRDKKLRPEEYTGGTFSLTNLGMYGIREFYAIINPPESGILAVGQVEKRAVVVEKDGQDHIEVRRRMTLTLSCDHRIVDGALGAQLLAKVVEGLREPMLLVL</sequence>
<dbReference type="SUPFAM" id="SSF51230">
    <property type="entry name" value="Single hybrid motif"/>
    <property type="match status" value="1"/>
</dbReference>
<dbReference type="PANTHER" id="PTHR23151:SF90">
    <property type="entry name" value="DIHYDROLIPOYLLYSINE-RESIDUE ACETYLTRANSFERASE COMPONENT OF PYRUVATE DEHYDROGENASE COMPLEX, MITOCHONDRIAL-RELATED"/>
    <property type="match status" value="1"/>
</dbReference>
<comment type="similarity">
    <text evidence="1 8">Belongs to the 2-oxoacid dehydrogenase family.</text>
</comment>
<evidence type="ECO:0000256" key="3">
    <source>
        <dbReference type="ARBA" id="ARBA00022679"/>
    </source>
</evidence>
<dbReference type="InterPro" id="IPR001078">
    <property type="entry name" value="2-oxoacid_DH_actylTfrase"/>
</dbReference>
<feature type="domain" description="Peripheral subunit-binding (PSBD)" evidence="11">
    <location>
        <begin position="146"/>
        <end position="183"/>
    </location>
</feature>
<dbReference type="InterPro" id="IPR036625">
    <property type="entry name" value="E3-bd_dom_sf"/>
</dbReference>
<dbReference type="SUPFAM" id="SSF52777">
    <property type="entry name" value="CoA-dependent acyltransferases"/>
    <property type="match status" value="1"/>
</dbReference>
<comment type="catalytic activity">
    <reaction evidence="7 8">
        <text>N(6)-[(R)-dihydrolipoyl]-L-lysyl-[protein] + acetyl-CoA = N(6)-[(R)-S(8)-acetyldihydrolipoyl]-L-lysyl-[protein] + CoA</text>
        <dbReference type="Rhea" id="RHEA:17017"/>
        <dbReference type="Rhea" id="RHEA-COMP:10475"/>
        <dbReference type="Rhea" id="RHEA-COMP:10478"/>
        <dbReference type="ChEBI" id="CHEBI:57287"/>
        <dbReference type="ChEBI" id="CHEBI:57288"/>
        <dbReference type="ChEBI" id="CHEBI:83100"/>
        <dbReference type="ChEBI" id="CHEBI:83111"/>
        <dbReference type="EC" id="2.3.1.12"/>
    </reaction>
</comment>
<dbReference type="AlphaFoldDB" id="L7VVT7"/>
<evidence type="ECO:0000256" key="5">
    <source>
        <dbReference type="ARBA" id="ARBA00023315"/>
    </source>
</evidence>
<dbReference type="Gene3D" id="2.40.50.100">
    <property type="match status" value="1"/>
</dbReference>
<keyword evidence="4 8" id="KW-0450">Lipoyl</keyword>
<comment type="subunit">
    <text evidence="2">Forms a 24-polypeptide structural core with octahedral symmetry.</text>
</comment>
<proteinExistence type="inferred from homology"/>
<dbReference type="Pfam" id="PF00364">
    <property type="entry name" value="Biotin_lipoyl"/>
    <property type="match status" value="1"/>
</dbReference>
<dbReference type="InterPro" id="IPR011053">
    <property type="entry name" value="Single_hybrid_motif"/>
</dbReference>
<evidence type="ECO:0000256" key="4">
    <source>
        <dbReference type="ARBA" id="ARBA00022823"/>
    </source>
</evidence>
<dbReference type="CDD" id="cd06849">
    <property type="entry name" value="lipoyl_domain"/>
    <property type="match status" value="1"/>
</dbReference>
<accession>L7VVT7</accession>